<dbReference type="InterPro" id="IPR018357">
    <property type="entry name" value="Hexapep_transf_CS"/>
</dbReference>
<dbReference type="CDD" id="cd02540">
    <property type="entry name" value="GT2_GlmU_N_bac"/>
    <property type="match status" value="1"/>
</dbReference>
<evidence type="ECO:0000313" key="22">
    <source>
        <dbReference type="Proteomes" id="UP000182631"/>
    </source>
</evidence>
<evidence type="ECO:0000256" key="4">
    <source>
        <dbReference type="ARBA" id="ARBA00022490"/>
    </source>
</evidence>
<dbReference type="InterPro" id="IPR025877">
    <property type="entry name" value="MobA-like_NTP_Trfase"/>
</dbReference>
<keyword evidence="13 18" id="KW-0012">Acyltransferase</keyword>
<keyword evidence="8 18" id="KW-0677">Repeat</keyword>
<dbReference type="GO" id="GO:0009252">
    <property type="term" value="P:peptidoglycan biosynthetic process"/>
    <property type="evidence" value="ECO:0007669"/>
    <property type="project" value="UniProtKB-UniRule"/>
</dbReference>
<keyword evidence="9 18" id="KW-0460">Magnesium</keyword>
<comment type="catalytic activity">
    <reaction evidence="15 18">
        <text>alpha-D-glucosamine 1-phosphate + acetyl-CoA = N-acetyl-alpha-D-glucosamine 1-phosphate + CoA + H(+)</text>
        <dbReference type="Rhea" id="RHEA:13725"/>
        <dbReference type="ChEBI" id="CHEBI:15378"/>
        <dbReference type="ChEBI" id="CHEBI:57287"/>
        <dbReference type="ChEBI" id="CHEBI:57288"/>
        <dbReference type="ChEBI" id="CHEBI:57776"/>
        <dbReference type="ChEBI" id="CHEBI:58516"/>
        <dbReference type="EC" id="2.3.1.157"/>
    </reaction>
</comment>
<feature type="compositionally biased region" description="Low complexity" evidence="19">
    <location>
        <begin position="448"/>
        <end position="458"/>
    </location>
</feature>
<dbReference type="InterPro" id="IPR011004">
    <property type="entry name" value="Trimer_LpxA-like_sf"/>
</dbReference>
<comment type="catalytic activity">
    <reaction evidence="16 18">
        <text>N-acetyl-alpha-D-glucosamine 1-phosphate + UTP + H(+) = UDP-N-acetyl-alpha-D-glucosamine + diphosphate</text>
        <dbReference type="Rhea" id="RHEA:13509"/>
        <dbReference type="ChEBI" id="CHEBI:15378"/>
        <dbReference type="ChEBI" id="CHEBI:33019"/>
        <dbReference type="ChEBI" id="CHEBI:46398"/>
        <dbReference type="ChEBI" id="CHEBI:57705"/>
        <dbReference type="ChEBI" id="CHEBI:57776"/>
        <dbReference type="EC" id="2.7.7.23"/>
    </reaction>
</comment>
<keyword evidence="14 18" id="KW-0961">Cell wall biogenesis/degradation</keyword>
<dbReference type="InterPro" id="IPR029044">
    <property type="entry name" value="Nucleotide-diphossugar_trans"/>
</dbReference>
<dbReference type="GO" id="GO:0019134">
    <property type="term" value="F:glucosamine-1-phosphate N-acetyltransferase activity"/>
    <property type="evidence" value="ECO:0007669"/>
    <property type="project" value="UniProtKB-UniRule"/>
</dbReference>
<evidence type="ECO:0000256" key="15">
    <source>
        <dbReference type="ARBA" id="ARBA00048247"/>
    </source>
</evidence>
<feature type="region of interest" description="Linker" evidence="18">
    <location>
        <begin position="228"/>
        <end position="248"/>
    </location>
</feature>
<dbReference type="HAMAP" id="MF_01631">
    <property type="entry name" value="GlmU"/>
    <property type="match status" value="1"/>
</dbReference>
<feature type="binding site" evidence="18">
    <location>
        <position position="420"/>
    </location>
    <ligand>
        <name>acetyl-CoA</name>
        <dbReference type="ChEBI" id="CHEBI:57288"/>
    </ligand>
</feature>
<feature type="binding site" evidence="18">
    <location>
        <position position="225"/>
    </location>
    <ligand>
        <name>UDP-N-acetyl-alpha-D-glucosamine</name>
        <dbReference type="ChEBI" id="CHEBI:57705"/>
    </ligand>
</feature>
<feature type="binding site" evidence="18">
    <location>
        <position position="74"/>
    </location>
    <ligand>
        <name>UDP-N-acetyl-alpha-D-glucosamine</name>
        <dbReference type="ChEBI" id="CHEBI:57705"/>
    </ligand>
</feature>
<dbReference type="Pfam" id="PF12804">
    <property type="entry name" value="NTP_transf_3"/>
    <property type="match status" value="1"/>
</dbReference>
<feature type="domain" description="MobA-like NTP transferase" evidence="20">
    <location>
        <begin position="5"/>
        <end position="132"/>
    </location>
</feature>
<dbReference type="CDD" id="cd03353">
    <property type="entry name" value="LbH_GlmU_C"/>
    <property type="match status" value="1"/>
</dbReference>
<dbReference type="GO" id="GO:0009245">
    <property type="term" value="P:lipid A biosynthetic process"/>
    <property type="evidence" value="ECO:0007669"/>
    <property type="project" value="UniProtKB-UniRule"/>
</dbReference>
<dbReference type="InterPro" id="IPR001451">
    <property type="entry name" value="Hexapep"/>
</dbReference>
<dbReference type="EC" id="2.7.7.23" evidence="18"/>
<reference evidence="22" key="1">
    <citation type="submission" date="2016-02" db="EMBL/GenBank/DDBJ databases">
        <authorList>
            <person name="liu f."/>
        </authorList>
    </citation>
    <scope>NUCLEOTIDE SEQUENCE [LARGE SCALE GENOMIC DNA]</scope>
</reference>
<gene>
    <name evidence="18" type="primary">glmU</name>
    <name evidence="21" type="ORF">FLM9_126</name>
</gene>
<dbReference type="GO" id="GO:0071555">
    <property type="term" value="P:cell wall organization"/>
    <property type="evidence" value="ECO:0007669"/>
    <property type="project" value="UniProtKB-KW"/>
</dbReference>
<evidence type="ECO:0000259" key="20">
    <source>
        <dbReference type="Pfam" id="PF12804"/>
    </source>
</evidence>
<evidence type="ECO:0000256" key="16">
    <source>
        <dbReference type="ARBA" id="ARBA00048493"/>
    </source>
</evidence>
<comment type="pathway">
    <text evidence="18">Nucleotide-sugar biosynthesis; UDP-N-acetyl-alpha-D-glucosamine biosynthesis; UDP-N-acetyl-alpha-D-glucosamine from N-acetyl-alpha-D-glucosamine 1-phosphate: step 1/1.</text>
</comment>
<dbReference type="OrthoDB" id="9775031at2"/>
<feature type="binding site" evidence="18">
    <location>
        <begin position="7"/>
        <end position="10"/>
    </location>
    <ligand>
        <name>UDP-N-acetyl-alpha-D-glucosamine</name>
        <dbReference type="ChEBI" id="CHEBI:57705"/>
    </ligand>
</feature>
<comment type="similarity">
    <text evidence="3 18">In the N-terminal section; belongs to the N-acetylglucosamine-1-phosphate uridyltransferase family.</text>
</comment>
<keyword evidence="22" id="KW-1185">Reference proteome</keyword>
<feature type="binding site" evidence="18">
    <location>
        <position position="348"/>
    </location>
    <ligand>
        <name>UDP-N-acetyl-alpha-D-glucosamine</name>
        <dbReference type="ChEBI" id="CHEBI:57705"/>
    </ligand>
</feature>
<feature type="binding site" evidence="18">
    <location>
        <position position="104"/>
    </location>
    <ligand>
        <name>Mg(2+)</name>
        <dbReference type="ChEBI" id="CHEBI:18420"/>
    </ligand>
</feature>
<dbReference type="GO" id="GO:0031470">
    <property type="term" value="C:carboxysome"/>
    <property type="evidence" value="ECO:0007669"/>
    <property type="project" value="UniProtKB-ARBA"/>
</dbReference>
<dbReference type="InterPro" id="IPR038009">
    <property type="entry name" value="GlmU_C_LbH"/>
</dbReference>
<evidence type="ECO:0000256" key="19">
    <source>
        <dbReference type="SAM" id="MobiDB-lite"/>
    </source>
</evidence>
<evidence type="ECO:0000256" key="12">
    <source>
        <dbReference type="ARBA" id="ARBA00023268"/>
    </source>
</evidence>
<feature type="binding site" evidence="18">
    <location>
        <position position="363"/>
    </location>
    <ligand>
        <name>UDP-N-acetyl-alpha-D-glucosamine</name>
        <dbReference type="ChEBI" id="CHEBI:57705"/>
    </ligand>
</feature>
<feature type="region of interest" description="Pyrophosphorylase" evidence="18">
    <location>
        <begin position="1"/>
        <end position="227"/>
    </location>
</feature>
<keyword evidence="12 18" id="KW-0511">Multifunctional enzyme</keyword>
<feature type="binding site" evidence="18">
    <location>
        <position position="374"/>
    </location>
    <ligand>
        <name>UDP-N-acetyl-alpha-D-glucosamine</name>
        <dbReference type="ChEBI" id="CHEBI:57705"/>
    </ligand>
</feature>
<feature type="binding site" evidence="18">
    <location>
        <position position="156"/>
    </location>
    <ligand>
        <name>UDP-N-acetyl-alpha-D-glucosamine</name>
        <dbReference type="ChEBI" id="CHEBI:57705"/>
    </ligand>
</feature>
<feature type="binding site" evidence="18">
    <location>
        <position position="330"/>
    </location>
    <ligand>
        <name>UDP-N-acetyl-alpha-D-glucosamine</name>
        <dbReference type="ChEBI" id="CHEBI:57705"/>
    </ligand>
</feature>
<comment type="subcellular location">
    <subcellularLocation>
        <location evidence="1 18">Cytoplasm</location>
    </subcellularLocation>
</comment>
<feature type="region of interest" description="Disordered" evidence="19">
    <location>
        <begin position="445"/>
        <end position="473"/>
    </location>
</feature>
<dbReference type="NCBIfam" id="NF010940">
    <property type="entry name" value="PRK14360.1"/>
    <property type="match status" value="1"/>
</dbReference>
<dbReference type="EC" id="2.3.1.157" evidence="18"/>
<feature type="binding site" evidence="18">
    <location>
        <position position="437"/>
    </location>
    <ligand>
        <name>acetyl-CoA</name>
        <dbReference type="ChEBI" id="CHEBI:57288"/>
    </ligand>
</feature>
<keyword evidence="5 18" id="KW-0808">Transferase</keyword>
<evidence type="ECO:0000256" key="1">
    <source>
        <dbReference type="ARBA" id="ARBA00004496"/>
    </source>
</evidence>
<feature type="binding site" evidence="18">
    <location>
        <position position="21"/>
    </location>
    <ligand>
        <name>UDP-N-acetyl-alpha-D-glucosamine</name>
        <dbReference type="ChEBI" id="CHEBI:57705"/>
    </ligand>
</feature>
<comment type="subunit">
    <text evidence="18">Homotrimer.</text>
</comment>
<protein>
    <recommendedName>
        <fullName evidence="18">Bifunctional protein GlmU</fullName>
    </recommendedName>
    <domain>
        <recommendedName>
            <fullName evidence="18">UDP-N-acetylglucosamine pyrophosphorylase</fullName>
            <ecNumber evidence="18">2.7.7.23</ecNumber>
        </recommendedName>
        <alternativeName>
            <fullName evidence="18">N-acetylglucosamine-1-phosphate uridyltransferase</fullName>
        </alternativeName>
    </domain>
    <domain>
        <recommendedName>
            <fullName evidence="18">Glucosamine-1-phosphate N-acetyltransferase</fullName>
            <ecNumber evidence="18">2.3.1.157</ecNumber>
        </recommendedName>
    </domain>
</protein>
<dbReference type="InterPro" id="IPR050065">
    <property type="entry name" value="GlmU-like"/>
</dbReference>
<feature type="region of interest" description="N-acetyltransferase" evidence="18">
    <location>
        <begin position="249"/>
        <end position="473"/>
    </location>
</feature>
<dbReference type="RefSeq" id="WP_074456775.1">
    <property type="nucleotide sequence ID" value="NZ_FITM01000013.1"/>
</dbReference>
<dbReference type="GO" id="GO:0000902">
    <property type="term" value="P:cell morphogenesis"/>
    <property type="evidence" value="ECO:0007669"/>
    <property type="project" value="UniProtKB-UniRule"/>
</dbReference>
<dbReference type="EMBL" id="FITM01000013">
    <property type="protein sequence ID" value="SAY38266.1"/>
    <property type="molecule type" value="Genomic_DNA"/>
</dbReference>
<dbReference type="Pfam" id="PF00132">
    <property type="entry name" value="Hexapep"/>
    <property type="match status" value="2"/>
</dbReference>
<feature type="binding site" evidence="18">
    <location>
        <begin position="79"/>
        <end position="80"/>
    </location>
    <ligand>
        <name>UDP-N-acetyl-alpha-D-glucosamine</name>
        <dbReference type="ChEBI" id="CHEBI:57705"/>
    </ligand>
</feature>
<evidence type="ECO:0000256" key="2">
    <source>
        <dbReference type="ARBA" id="ARBA00007707"/>
    </source>
</evidence>
<comment type="caution">
    <text evidence="18">Lacks conserved residue(s) required for the propagation of feature annotation.</text>
</comment>
<evidence type="ECO:0000256" key="17">
    <source>
        <dbReference type="ARBA" id="ARBA00049628"/>
    </source>
</evidence>
<dbReference type="Gene3D" id="2.160.10.10">
    <property type="entry name" value="Hexapeptide repeat proteins"/>
    <property type="match status" value="1"/>
</dbReference>
<evidence type="ECO:0000256" key="9">
    <source>
        <dbReference type="ARBA" id="ARBA00022842"/>
    </source>
</evidence>
<comment type="function">
    <text evidence="17 18">Catalyzes the last two sequential reactions in the de novo biosynthetic pathway for UDP-N-acetylglucosamine (UDP-GlcNAc). The C-terminal domain catalyzes the transfer of acetyl group from acetyl coenzyme A to glucosamine-1-phosphate (GlcN-1-P) to produce N-acetylglucosamine-1-phosphate (GlcNAc-1-P), which is converted into UDP-GlcNAc by the transfer of uridine 5-monophosphate (from uridine 5-triphosphate), a reaction catalyzed by the N-terminal domain.</text>
</comment>
<dbReference type="GO" id="GO:0000287">
    <property type="term" value="F:magnesium ion binding"/>
    <property type="evidence" value="ECO:0007669"/>
    <property type="project" value="UniProtKB-UniRule"/>
</dbReference>
<keyword evidence="11 18" id="KW-0573">Peptidoglycan synthesis</keyword>
<keyword evidence="10 18" id="KW-0133">Cell shape</keyword>
<dbReference type="GO" id="GO:0008360">
    <property type="term" value="P:regulation of cell shape"/>
    <property type="evidence" value="ECO:0007669"/>
    <property type="project" value="UniProtKB-KW"/>
</dbReference>
<dbReference type="GO" id="GO:0016020">
    <property type="term" value="C:membrane"/>
    <property type="evidence" value="ECO:0007669"/>
    <property type="project" value="GOC"/>
</dbReference>
<dbReference type="PANTHER" id="PTHR43584:SF3">
    <property type="entry name" value="BIFUNCTIONAL PROTEIN GLMU"/>
    <property type="match status" value="1"/>
</dbReference>
<evidence type="ECO:0000256" key="14">
    <source>
        <dbReference type="ARBA" id="ARBA00023316"/>
    </source>
</evidence>
<evidence type="ECO:0000256" key="6">
    <source>
        <dbReference type="ARBA" id="ARBA00022695"/>
    </source>
</evidence>
<evidence type="ECO:0000256" key="8">
    <source>
        <dbReference type="ARBA" id="ARBA00022737"/>
    </source>
</evidence>
<evidence type="ECO:0000256" key="10">
    <source>
        <dbReference type="ARBA" id="ARBA00022960"/>
    </source>
</evidence>
<dbReference type="GO" id="GO:0043886">
    <property type="term" value="F:structural constituent of carboxysome shell"/>
    <property type="evidence" value="ECO:0007669"/>
    <property type="project" value="UniProtKB-ARBA"/>
</dbReference>
<comment type="cofactor">
    <cofactor evidence="18">
        <name>Mg(2+)</name>
        <dbReference type="ChEBI" id="CHEBI:18420"/>
    </cofactor>
    <text evidence="18">Binds 1 Mg(2+) ion per subunit.</text>
</comment>
<keyword evidence="4 18" id="KW-0963">Cytoplasm</keyword>
<comment type="pathway">
    <text evidence="18">Bacterial outer membrane biogenesis; LPS lipid A biosynthesis.</text>
</comment>
<dbReference type="PANTHER" id="PTHR43584">
    <property type="entry name" value="NUCLEOTIDYL TRANSFERASE"/>
    <property type="match status" value="1"/>
</dbReference>
<dbReference type="UniPathway" id="UPA00973"/>
<feature type="binding site" evidence="18">
    <location>
        <position position="225"/>
    </location>
    <ligand>
        <name>Mg(2+)</name>
        <dbReference type="ChEBI" id="CHEBI:18420"/>
    </ligand>
</feature>
<evidence type="ECO:0000313" key="21">
    <source>
        <dbReference type="EMBL" id="SAY38266.1"/>
    </source>
</evidence>
<proteinExistence type="inferred from homology"/>
<dbReference type="AlphaFoldDB" id="A0A171DEG7"/>
<dbReference type="GO" id="GO:0005737">
    <property type="term" value="C:cytoplasm"/>
    <property type="evidence" value="ECO:0007669"/>
    <property type="project" value="UniProtKB-SubCell"/>
</dbReference>
<dbReference type="UniPathway" id="UPA00113">
    <property type="reaction ID" value="UER00532"/>
</dbReference>
<feature type="binding site" evidence="18">
    <location>
        <position position="141"/>
    </location>
    <ligand>
        <name>UDP-N-acetyl-alpha-D-glucosamine</name>
        <dbReference type="ChEBI" id="CHEBI:57705"/>
    </ligand>
</feature>
<accession>A0A171DEG7</accession>
<comment type="pathway">
    <text evidence="18">Nucleotide-sugar biosynthesis; UDP-N-acetyl-alpha-D-glucosamine biosynthesis; N-acetyl-alpha-D-glucosamine 1-phosphate from alpha-D-glucosamine 6-phosphate (route II): step 2/2.</text>
</comment>
<dbReference type="GO" id="GO:0003977">
    <property type="term" value="F:UDP-N-acetylglucosamine diphosphorylase activity"/>
    <property type="evidence" value="ECO:0007669"/>
    <property type="project" value="UniProtKB-UniRule"/>
</dbReference>
<dbReference type="PROSITE" id="PS00101">
    <property type="entry name" value="HEXAPEP_TRANSFERASES"/>
    <property type="match status" value="1"/>
</dbReference>
<sequence>MLAVAVLAAGKGTRMCSAHPKVLQPLAGATLVDWVLESCELLNPQRRLLVVGHQAERVQQHVQRRHQQVEFVLQQPQRGTGHSVQQLLQPLGNFSGTLLVLNGDVPLLRSTTLGRLVEHHHRSGSAVTVLTACLEEPKGYGRVFCDERQRVRAVVEDRDCTDEQRRNRLVNGGVYCFHWPAVAAVLPQLKADNQQGELYLTDAVGLLNPATQLTVEDGTEIIGVNDRSQLAACEQVVQQRLRQQWLAAGVSFLDPVSCSLSAGTRFGRDVVVEPQSHFRGSNSIGDGCRIGPGALIEDSQLEADVEVTFSVVRQARLARGSVVGPFAHLRPGAVLGEHCKVGNFVEVKNSRLGPEVKASHLTYLGDAQLGRGVNVGAGTITANFDGASKHPTTIGEGSSIGANTVLVAPVTLGRDVTIAAGSTITKDVTDDALAIARCRQVQKKAWHKPAAAPHSSSATGGEIEPSSQGQAST</sequence>
<keyword evidence="6 18" id="KW-0548">Nucleotidyltransferase</keyword>
<evidence type="ECO:0000256" key="18">
    <source>
        <dbReference type="HAMAP-Rule" id="MF_01631"/>
    </source>
</evidence>
<feature type="active site" description="Proton acceptor" evidence="18">
    <location>
        <position position="360"/>
    </location>
</feature>
<keyword evidence="7 18" id="KW-0479">Metal-binding</keyword>
<dbReference type="InterPro" id="IPR005882">
    <property type="entry name" value="Bifunctional_GlmU"/>
</dbReference>
<dbReference type="SUPFAM" id="SSF51161">
    <property type="entry name" value="Trimeric LpxA-like enzymes"/>
    <property type="match status" value="1"/>
</dbReference>
<evidence type="ECO:0000256" key="3">
    <source>
        <dbReference type="ARBA" id="ARBA00007947"/>
    </source>
</evidence>
<evidence type="ECO:0000256" key="7">
    <source>
        <dbReference type="ARBA" id="ARBA00022723"/>
    </source>
</evidence>
<evidence type="ECO:0000256" key="5">
    <source>
        <dbReference type="ARBA" id="ARBA00022679"/>
    </source>
</evidence>
<feature type="binding site" evidence="18">
    <location>
        <position position="377"/>
    </location>
    <ligand>
        <name>acetyl-CoA</name>
        <dbReference type="ChEBI" id="CHEBI:57288"/>
    </ligand>
</feature>
<name>A0A171DEG7_9SYNE</name>
<evidence type="ECO:0000256" key="13">
    <source>
        <dbReference type="ARBA" id="ARBA00023315"/>
    </source>
</evidence>
<organism evidence="21 22">
    <name type="scientific">Candidatus Synechococcus spongiarum</name>
    <dbReference type="NCBI Taxonomy" id="431041"/>
    <lineage>
        <taxon>Bacteria</taxon>
        <taxon>Bacillati</taxon>
        <taxon>Cyanobacteriota</taxon>
        <taxon>Cyanophyceae</taxon>
        <taxon>Synechococcales</taxon>
        <taxon>Synechococcaceae</taxon>
        <taxon>Synechococcus</taxon>
    </lineage>
</organism>
<comment type="similarity">
    <text evidence="2 18">In the C-terminal section; belongs to the transferase hexapeptide repeat family.</text>
</comment>
<dbReference type="Gene3D" id="3.90.550.10">
    <property type="entry name" value="Spore Coat Polysaccharide Biosynthesis Protein SpsA, Chain A"/>
    <property type="match status" value="1"/>
</dbReference>
<feature type="binding site" evidence="18">
    <location>
        <position position="171"/>
    </location>
    <ligand>
        <name>UDP-N-acetyl-alpha-D-glucosamine</name>
        <dbReference type="ChEBI" id="CHEBI:57705"/>
    </ligand>
</feature>
<dbReference type="NCBIfam" id="TIGR01173">
    <property type="entry name" value="glmU"/>
    <property type="match status" value="1"/>
</dbReference>
<dbReference type="SUPFAM" id="SSF53448">
    <property type="entry name" value="Nucleotide-diphospho-sugar transferases"/>
    <property type="match status" value="1"/>
</dbReference>
<dbReference type="GO" id="GO:0006048">
    <property type="term" value="P:UDP-N-acetylglucosamine biosynthetic process"/>
    <property type="evidence" value="ECO:0007669"/>
    <property type="project" value="UniProtKB-UniPathway"/>
</dbReference>
<dbReference type="Proteomes" id="UP000182631">
    <property type="component" value="Unassembled WGS sequence"/>
</dbReference>
<evidence type="ECO:0000256" key="11">
    <source>
        <dbReference type="ARBA" id="ARBA00022984"/>
    </source>
</evidence>